<gene>
    <name evidence="2" type="ORF">GCM10009804_46790</name>
</gene>
<reference evidence="2 3" key="1">
    <citation type="journal article" date="2019" name="Int. J. Syst. Evol. Microbiol.">
        <title>The Global Catalogue of Microorganisms (GCM) 10K type strain sequencing project: providing services to taxonomists for standard genome sequencing and annotation.</title>
        <authorList>
            <consortium name="The Broad Institute Genomics Platform"/>
            <consortium name="The Broad Institute Genome Sequencing Center for Infectious Disease"/>
            <person name="Wu L."/>
            <person name="Ma J."/>
        </authorList>
    </citation>
    <scope>NUCLEOTIDE SEQUENCE [LARGE SCALE GENOMIC DNA]</scope>
    <source>
        <strain evidence="2 3">JCM 15572</strain>
    </source>
</reference>
<evidence type="ECO:0000313" key="3">
    <source>
        <dbReference type="Proteomes" id="UP001501705"/>
    </source>
</evidence>
<dbReference type="RefSeq" id="WP_344236253.1">
    <property type="nucleotide sequence ID" value="NZ_BAAAPH010000015.1"/>
</dbReference>
<comment type="caution">
    <text evidence="2">The sequence shown here is derived from an EMBL/GenBank/DDBJ whole genome shotgun (WGS) entry which is preliminary data.</text>
</comment>
<dbReference type="PROSITE" id="PS51257">
    <property type="entry name" value="PROKAR_LIPOPROTEIN"/>
    <property type="match status" value="1"/>
</dbReference>
<evidence type="ECO:0000256" key="1">
    <source>
        <dbReference type="SAM" id="MobiDB-lite"/>
    </source>
</evidence>
<name>A0ABN2DU01_9ACTN</name>
<feature type="compositionally biased region" description="Low complexity" evidence="1">
    <location>
        <begin position="39"/>
        <end position="58"/>
    </location>
</feature>
<feature type="region of interest" description="Disordered" evidence="1">
    <location>
        <begin position="21"/>
        <end position="72"/>
    </location>
</feature>
<organism evidence="2 3">
    <name type="scientific">Kribbella hippodromi</name>
    <dbReference type="NCBI Taxonomy" id="434347"/>
    <lineage>
        <taxon>Bacteria</taxon>
        <taxon>Bacillati</taxon>
        <taxon>Actinomycetota</taxon>
        <taxon>Actinomycetes</taxon>
        <taxon>Propionibacteriales</taxon>
        <taxon>Kribbellaceae</taxon>
        <taxon>Kribbella</taxon>
    </lineage>
</organism>
<protein>
    <recommendedName>
        <fullName evidence="4">PknH-like extracellular domain-containing protein</fullName>
    </recommendedName>
</protein>
<dbReference type="EMBL" id="BAAAPH010000015">
    <property type="protein sequence ID" value="GAA1585156.1"/>
    <property type="molecule type" value="Genomic_DNA"/>
</dbReference>
<evidence type="ECO:0008006" key="4">
    <source>
        <dbReference type="Google" id="ProtNLM"/>
    </source>
</evidence>
<evidence type="ECO:0000313" key="2">
    <source>
        <dbReference type="EMBL" id="GAA1585156.1"/>
    </source>
</evidence>
<proteinExistence type="predicted"/>
<sequence>MSNFRRSVAVAGAAVVLVVSGCSGGSGKESTDAAGGGAAPSSSSPTPSTPSTSSTPSVVTPPPSPSATAPKLPTRTAAELTKALLALTDLPAGFAIDTDTGGDGSDVKVSSKDPRCARLVMLTNADTLPGSKASAGRSYSGGEQGPFIDESLDALGSKAAVGAFQQSFKKAITGCRTMSLAIAGQGRSTITVREVSAPKAGTDPVAVRFSASGGSLDGLEITMSTTGVDDVLLAVTVVAGVPDDLEGAMGAAADKAKATLGARAGA</sequence>
<accession>A0ABN2DU01</accession>
<keyword evidence="3" id="KW-1185">Reference proteome</keyword>
<dbReference type="Proteomes" id="UP001501705">
    <property type="component" value="Unassembled WGS sequence"/>
</dbReference>